<dbReference type="InterPro" id="IPR050942">
    <property type="entry name" value="F-box_BR-signaling"/>
</dbReference>
<organism evidence="2 3">
    <name type="scientific">Oldenlandia corymbosa var. corymbosa</name>
    <dbReference type="NCBI Taxonomy" id="529605"/>
    <lineage>
        <taxon>Eukaryota</taxon>
        <taxon>Viridiplantae</taxon>
        <taxon>Streptophyta</taxon>
        <taxon>Embryophyta</taxon>
        <taxon>Tracheophyta</taxon>
        <taxon>Spermatophyta</taxon>
        <taxon>Magnoliopsida</taxon>
        <taxon>eudicotyledons</taxon>
        <taxon>Gunneridae</taxon>
        <taxon>Pentapetalae</taxon>
        <taxon>asterids</taxon>
        <taxon>lamiids</taxon>
        <taxon>Gentianales</taxon>
        <taxon>Rubiaceae</taxon>
        <taxon>Rubioideae</taxon>
        <taxon>Spermacoceae</taxon>
        <taxon>Hedyotis-Oldenlandia complex</taxon>
        <taxon>Oldenlandia</taxon>
    </lineage>
</organism>
<sequence>MHQQPPMLLIPFEPDSIYLYSIGEDRLYNYKVQFPLKYVTNNTYRAFSHGWLLKYRKNVKLVNPFTGKIIKIHCFGKMPRGRFGKVILSRNPTLCSGDDDGFFLGGIWNRHTVSLISPDNIVDVIFHKEMLYGLVEGNRVIAVDYKKYCGDCHEDGGIAPIIEIVLAHQLPTRSPGPYLVEASNGNLLLVHQFAHQLQKSHFYKLVAEKNTINVDSNGEEVFSWEEIEESENQDAIFVCCKRISSTCVPHCSQNSRFSIYFPVKYREKFWVCFANGSKIDKATGDFECGSPALEWISNFMLIQAGNNDME</sequence>
<evidence type="ECO:0000313" key="3">
    <source>
        <dbReference type="Proteomes" id="UP001161247"/>
    </source>
</evidence>
<protein>
    <submittedName>
        <fullName evidence="2">OLC1v1009807C1</fullName>
    </submittedName>
</protein>
<name>A0AAV1DQ08_OLDCO</name>
<dbReference type="PANTHER" id="PTHR44259">
    <property type="entry name" value="OS07G0183000 PROTEIN-RELATED"/>
    <property type="match status" value="1"/>
</dbReference>
<feature type="domain" description="KIB1-4 beta-propeller" evidence="1">
    <location>
        <begin position="19"/>
        <end position="261"/>
    </location>
</feature>
<accession>A0AAV1DQ08</accession>
<reference evidence="2" key="1">
    <citation type="submission" date="2023-03" db="EMBL/GenBank/DDBJ databases">
        <authorList>
            <person name="Julca I."/>
        </authorList>
    </citation>
    <scope>NUCLEOTIDE SEQUENCE</scope>
</reference>
<dbReference type="InterPro" id="IPR005174">
    <property type="entry name" value="KIB1-4_b-propeller"/>
</dbReference>
<dbReference type="EMBL" id="OX459123">
    <property type="protein sequence ID" value="CAI9109884.1"/>
    <property type="molecule type" value="Genomic_DNA"/>
</dbReference>
<evidence type="ECO:0000313" key="2">
    <source>
        <dbReference type="EMBL" id="CAI9109884.1"/>
    </source>
</evidence>
<dbReference type="AlphaFoldDB" id="A0AAV1DQ08"/>
<dbReference type="Proteomes" id="UP001161247">
    <property type="component" value="Chromosome 6"/>
</dbReference>
<keyword evidence="3" id="KW-1185">Reference proteome</keyword>
<dbReference type="PANTHER" id="PTHR44259:SF114">
    <property type="entry name" value="OS06G0707300 PROTEIN"/>
    <property type="match status" value="1"/>
</dbReference>
<proteinExistence type="predicted"/>
<evidence type="ECO:0000259" key="1">
    <source>
        <dbReference type="Pfam" id="PF03478"/>
    </source>
</evidence>
<dbReference type="Pfam" id="PF03478">
    <property type="entry name" value="Beta-prop_KIB1-4"/>
    <property type="match status" value="1"/>
</dbReference>
<gene>
    <name evidence="2" type="ORF">OLC1_LOCUS17668</name>
</gene>